<dbReference type="Proteomes" id="UP001597417">
    <property type="component" value="Unassembled WGS sequence"/>
</dbReference>
<evidence type="ECO:0000313" key="3">
    <source>
        <dbReference type="Proteomes" id="UP001597417"/>
    </source>
</evidence>
<proteinExistence type="predicted"/>
<organism evidence="2 3">
    <name type="scientific">Amycolatopsis pigmentata</name>
    <dbReference type="NCBI Taxonomy" id="450801"/>
    <lineage>
        <taxon>Bacteria</taxon>
        <taxon>Bacillati</taxon>
        <taxon>Actinomycetota</taxon>
        <taxon>Actinomycetes</taxon>
        <taxon>Pseudonocardiales</taxon>
        <taxon>Pseudonocardiaceae</taxon>
        <taxon>Amycolatopsis</taxon>
    </lineage>
</organism>
<dbReference type="Pfam" id="PF13191">
    <property type="entry name" value="AAA_16"/>
    <property type="match status" value="1"/>
</dbReference>
<sequence>MPRERPLVCGRDDELSDLDGALSAITGHRHSLAVVRGTPGIGKTALLTVAADRWRSEGVTVIEIPFRDAAEPWDAFGVQATIAALKQHFERVADFSLADAVGAVARLCTPESYASPRLRSGLLIGLAKIFGRLRRNGPMAVIADDVDVLPNPTLAITPACLPGCLVVAACRDDGRFAAAPVQLAQLADLLIDLGPLPDEQAGPLVAQRTGATPDDSLLAALGRALGPLVSDPGALLSTVDEMKAAGRIVTVHGKACLSGDAPILLPRAHDLVGQIDSLGTEGHELLAMAAIGPAFGVDDLPTLAAATGREVTGYGRAVDILVAVGALVCTESGELGCTCPALAGTVLATTGREAARLHGKVAGHLLAAGGDRTTIASHVVEAGREMEPSPSVARLLVAAADDAAATDEERAARCYRAALWHYDDGDPDIARVTSTLARILIGLGHFGQLAGLAAEYPECADSEQLSDAAALADPLAWHEQRLTGESLDLADILPAGYGIPADGPLAHYHRVLTGYTNGDWQDALSAARALSLSAEDGPAHRIAGLLAAEICTAQGDLKQASAWLDSTGEDERFTALRGWVESGLLAASGDGARALAVGWWAYRSAPAPWTRAGGDRLLARLAAVAKETGHDERGRTVLAEMAGLDAREHTPATRAALLFVRGVVTGDEESLAESAELARDRGHLPDLLMTCLALGERDDEPRRWLHEAHELAVRAGAGPARAQAKALMRRRGVAIPRSEDERTALSDMELRIVDLIRDGRTNRQVAVALRITEKTVEYYLSRLFVKTGCRSRIDLAAASARGQLAAASA</sequence>
<keyword evidence="3" id="KW-1185">Reference proteome</keyword>
<name>A0ABW5G015_9PSEU</name>
<dbReference type="Gene3D" id="1.10.10.10">
    <property type="entry name" value="Winged helix-like DNA-binding domain superfamily/Winged helix DNA-binding domain"/>
    <property type="match status" value="1"/>
</dbReference>
<dbReference type="PROSITE" id="PS50043">
    <property type="entry name" value="HTH_LUXR_2"/>
    <property type="match status" value="1"/>
</dbReference>
<dbReference type="Pfam" id="PF00196">
    <property type="entry name" value="GerE"/>
    <property type="match status" value="1"/>
</dbReference>
<evidence type="ECO:0000259" key="1">
    <source>
        <dbReference type="PROSITE" id="PS50043"/>
    </source>
</evidence>
<reference evidence="3" key="1">
    <citation type="journal article" date="2019" name="Int. J. Syst. Evol. Microbiol.">
        <title>The Global Catalogue of Microorganisms (GCM) 10K type strain sequencing project: providing services to taxonomists for standard genome sequencing and annotation.</title>
        <authorList>
            <consortium name="The Broad Institute Genomics Platform"/>
            <consortium name="The Broad Institute Genome Sequencing Center for Infectious Disease"/>
            <person name="Wu L."/>
            <person name="Ma J."/>
        </authorList>
    </citation>
    <scope>NUCLEOTIDE SEQUENCE [LARGE SCALE GENOMIC DNA]</scope>
    <source>
        <strain evidence="3">CGMCC 4.7645</strain>
    </source>
</reference>
<dbReference type="InterPro" id="IPR000792">
    <property type="entry name" value="Tscrpt_reg_LuxR_C"/>
</dbReference>
<dbReference type="InterPro" id="IPR036388">
    <property type="entry name" value="WH-like_DNA-bd_sf"/>
</dbReference>
<protein>
    <submittedName>
        <fullName evidence="2">AAA family ATPase</fullName>
    </submittedName>
</protein>
<accession>A0ABW5G015</accession>
<comment type="caution">
    <text evidence="2">The sequence shown here is derived from an EMBL/GenBank/DDBJ whole genome shotgun (WGS) entry which is preliminary data.</text>
</comment>
<dbReference type="PROSITE" id="PS00622">
    <property type="entry name" value="HTH_LUXR_1"/>
    <property type="match status" value="1"/>
</dbReference>
<dbReference type="Gene3D" id="3.40.50.300">
    <property type="entry name" value="P-loop containing nucleotide triphosphate hydrolases"/>
    <property type="match status" value="1"/>
</dbReference>
<dbReference type="EMBL" id="JBHUKR010000020">
    <property type="protein sequence ID" value="MFD2420645.1"/>
    <property type="molecule type" value="Genomic_DNA"/>
</dbReference>
<dbReference type="SUPFAM" id="SSF46894">
    <property type="entry name" value="C-terminal effector domain of the bipartite response regulators"/>
    <property type="match status" value="1"/>
</dbReference>
<evidence type="ECO:0000313" key="2">
    <source>
        <dbReference type="EMBL" id="MFD2420645.1"/>
    </source>
</evidence>
<dbReference type="InterPro" id="IPR027417">
    <property type="entry name" value="P-loop_NTPase"/>
</dbReference>
<dbReference type="SMART" id="SM00421">
    <property type="entry name" value="HTH_LUXR"/>
    <property type="match status" value="1"/>
</dbReference>
<dbReference type="InterPro" id="IPR016032">
    <property type="entry name" value="Sig_transdc_resp-reg_C-effctor"/>
</dbReference>
<dbReference type="PRINTS" id="PR00038">
    <property type="entry name" value="HTHLUXR"/>
</dbReference>
<dbReference type="InterPro" id="IPR041664">
    <property type="entry name" value="AAA_16"/>
</dbReference>
<dbReference type="RefSeq" id="WP_378268810.1">
    <property type="nucleotide sequence ID" value="NZ_JBHUKR010000020.1"/>
</dbReference>
<gene>
    <name evidence="2" type="ORF">ACFSXZ_30385</name>
</gene>
<dbReference type="SUPFAM" id="SSF52540">
    <property type="entry name" value="P-loop containing nucleoside triphosphate hydrolases"/>
    <property type="match status" value="1"/>
</dbReference>
<feature type="domain" description="HTH luxR-type" evidence="1">
    <location>
        <begin position="738"/>
        <end position="803"/>
    </location>
</feature>